<feature type="region of interest" description="Disordered" evidence="1">
    <location>
        <begin position="1"/>
        <end position="34"/>
    </location>
</feature>
<proteinExistence type="predicted"/>
<dbReference type="Pfam" id="PF25932">
    <property type="entry name" value="DUF7977"/>
    <property type="match status" value="1"/>
</dbReference>
<accession>A0A7J9SPA8</accession>
<evidence type="ECO:0000256" key="1">
    <source>
        <dbReference type="SAM" id="MobiDB-lite"/>
    </source>
</evidence>
<comment type="caution">
    <text evidence="3">The sequence shown here is derived from an EMBL/GenBank/DDBJ whole genome shotgun (WGS) entry which is preliminary data.</text>
</comment>
<dbReference type="Proteomes" id="UP000546257">
    <property type="component" value="Unassembled WGS sequence"/>
</dbReference>
<evidence type="ECO:0000313" key="4">
    <source>
        <dbReference type="Proteomes" id="UP000546257"/>
    </source>
</evidence>
<keyword evidence="4" id="KW-1185">Reference proteome</keyword>
<feature type="transmembrane region" description="Helical" evidence="2">
    <location>
        <begin position="44"/>
        <end position="63"/>
    </location>
</feature>
<evidence type="ECO:0000256" key="2">
    <source>
        <dbReference type="SAM" id="Phobius"/>
    </source>
</evidence>
<evidence type="ECO:0000313" key="3">
    <source>
        <dbReference type="EMBL" id="MBB6647211.1"/>
    </source>
</evidence>
<dbReference type="EMBL" id="JACKXD010000004">
    <property type="protein sequence ID" value="MBB6647211.1"/>
    <property type="molecule type" value="Genomic_DNA"/>
</dbReference>
<organism evidence="3 4">
    <name type="scientific">Halobellus ruber</name>
    <dbReference type="NCBI Taxonomy" id="2761102"/>
    <lineage>
        <taxon>Archaea</taxon>
        <taxon>Methanobacteriati</taxon>
        <taxon>Methanobacteriota</taxon>
        <taxon>Stenosarchaea group</taxon>
        <taxon>Halobacteria</taxon>
        <taxon>Halobacteriales</taxon>
        <taxon>Haloferacaceae</taxon>
        <taxon>Halobellus</taxon>
    </lineage>
</organism>
<sequence length="106" mass="10574">MSSDDDGYVHRPGGTDATADSDAPGAAAGSTGAPAPEGFGSRGWVLVGVLVVCTLVIPGIIYLRPGLLSAVGIPYIASLLVLPLVPAVALGLTAVWAMTAATRDDE</sequence>
<keyword evidence="2" id="KW-1133">Transmembrane helix</keyword>
<protein>
    <submittedName>
        <fullName evidence="3">Uncharacterized protein</fullName>
    </submittedName>
</protein>
<keyword evidence="2" id="KW-0472">Membrane</keyword>
<dbReference type="AlphaFoldDB" id="A0A7J9SPA8"/>
<dbReference type="InterPro" id="IPR058283">
    <property type="entry name" value="DUF7977"/>
</dbReference>
<gene>
    <name evidence="3" type="ORF">H5V44_13120</name>
</gene>
<name>A0A7J9SPA8_9EURY</name>
<keyword evidence="2" id="KW-0812">Transmembrane</keyword>
<dbReference type="RefSeq" id="WP_185193577.1">
    <property type="nucleotide sequence ID" value="NZ_JACKXD010000004.1"/>
</dbReference>
<feature type="transmembrane region" description="Helical" evidence="2">
    <location>
        <begin position="75"/>
        <end position="98"/>
    </location>
</feature>
<feature type="compositionally biased region" description="Low complexity" evidence="1">
    <location>
        <begin position="12"/>
        <end position="34"/>
    </location>
</feature>
<reference evidence="3 4" key="1">
    <citation type="submission" date="2020-08" db="EMBL/GenBank/DDBJ databases">
        <authorList>
            <person name="Seo M.-J."/>
        </authorList>
    </citation>
    <scope>NUCLEOTIDE SEQUENCE [LARGE SCALE GENOMIC DNA]</scope>
    <source>
        <strain evidence="3 4">MBLA0160</strain>
    </source>
</reference>